<name>A0A511X0I1_9BACI</name>
<reference evidence="1 2" key="1">
    <citation type="submission" date="2019-07" db="EMBL/GenBank/DDBJ databases">
        <title>Whole genome shotgun sequence of Halolactibacillus alkaliphilus NBRC 103919.</title>
        <authorList>
            <person name="Hosoyama A."/>
            <person name="Uohara A."/>
            <person name="Ohji S."/>
            <person name="Ichikawa N."/>
        </authorList>
    </citation>
    <scope>NUCLEOTIDE SEQUENCE [LARGE SCALE GENOMIC DNA]</scope>
    <source>
        <strain evidence="1 2">NBRC 103919</strain>
    </source>
</reference>
<comment type="caution">
    <text evidence="1">The sequence shown here is derived from an EMBL/GenBank/DDBJ whole genome shotgun (WGS) entry which is preliminary data.</text>
</comment>
<organism evidence="1 2">
    <name type="scientific">Halolactibacillus alkaliphilus</name>
    <dbReference type="NCBI Taxonomy" id="442899"/>
    <lineage>
        <taxon>Bacteria</taxon>
        <taxon>Bacillati</taxon>
        <taxon>Bacillota</taxon>
        <taxon>Bacilli</taxon>
        <taxon>Bacillales</taxon>
        <taxon>Bacillaceae</taxon>
        <taxon>Halolactibacillus</taxon>
    </lineage>
</organism>
<evidence type="ECO:0008006" key="3">
    <source>
        <dbReference type="Google" id="ProtNLM"/>
    </source>
</evidence>
<accession>A0A511X0I1</accession>
<dbReference type="AlphaFoldDB" id="A0A511X0I1"/>
<dbReference type="Proteomes" id="UP000321400">
    <property type="component" value="Unassembled WGS sequence"/>
</dbReference>
<dbReference type="EMBL" id="BJYE01000008">
    <property type="protein sequence ID" value="GEN56458.1"/>
    <property type="molecule type" value="Genomic_DNA"/>
</dbReference>
<sequence length="53" mass="6118">MFPYRKILELYDDNVSLRSIAQIVQHSRQKVTEMIKTADRKEVSLPLGGRNDG</sequence>
<protein>
    <recommendedName>
        <fullName evidence="3">Transposase IS30-like HTH domain-containing protein</fullName>
    </recommendedName>
</protein>
<proteinExistence type="predicted"/>
<evidence type="ECO:0000313" key="2">
    <source>
        <dbReference type="Proteomes" id="UP000321400"/>
    </source>
</evidence>
<gene>
    <name evidence="1" type="ORF">HAL01_09220</name>
</gene>
<evidence type="ECO:0000313" key="1">
    <source>
        <dbReference type="EMBL" id="GEN56458.1"/>
    </source>
</evidence>
<dbReference type="STRING" id="442899.SAMN05720591_10160"/>
<keyword evidence="2" id="KW-1185">Reference proteome</keyword>